<dbReference type="SUPFAM" id="SSF52540">
    <property type="entry name" value="P-loop containing nucleoside triphosphate hydrolases"/>
    <property type="match status" value="1"/>
</dbReference>
<dbReference type="PANTHER" id="PTHR43394">
    <property type="entry name" value="ATP-DEPENDENT PERMEASE MDL1, MITOCHONDRIAL"/>
    <property type="match status" value="1"/>
</dbReference>
<feature type="transmembrane region" description="Helical" evidence="10">
    <location>
        <begin position="20"/>
        <end position="44"/>
    </location>
</feature>
<dbReference type="GO" id="GO:0015421">
    <property type="term" value="F:ABC-type oligopeptide transporter activity"/>
    <property type="evidence" value="ECO:0007669"/>
    <property type="project" value="TreeGrafter"/>
</dbReference>
<dbReference type="HOGENOM" id="CLU_000604_84_3_9"/>
<dbReference type="GO" id="GO:0005886">
    <property type="term" value="C:plasma membrane"/>
    <property type="evidence" value="ECO:0007669"/>
    <property type="project" value="UniProtKB-SubCell"/>
</dbReference>
<evidence type="ECO:0000256" key="6">
    <source>
        <dbReference type="ARBA" id="ARBA00022741"/>
    </source>
</evidence>
<evidence type="ECO:0000256" key="8">
    <source>
        <dbReference type="ARBA" id="ARBA00022989"/>
    </source>
</evidence>
<dbReference type="InterPro" id="IPR003593">
    <property type="entry name" value="AAA+_ATPase"/>
</dbReference>
<reference evidence="13" key="1">
    <citation type="submission" date="2014-07" db="EMBL/GenBank/DDBJ databases">
        <authorList>
            <person name="Urmite Genomes Urmite Genomes"/>
        </authorList>
    </citation>
    <scope>NUCLEOTIDE SEQUENCE</scope>
    <source>
        <strain evidence="13">13S34_air</strain>
    </source>
</reference>
<dbReference type="InterPro" id="IPR036640">
    <property type="entry name" value="ABC1_TM_sf"/>
</dbReference>
<proteinExistence type="inferred from homology"/>
<dbReference type="CDD" id="cd18551">
    <property type="entry name" value="ABC_6TM_LmrA_like"/>
    <property type="match status" value="1"/>
</dbReference>
<evidence type="ECO:0000256" key="2">
    <source>
        <dbReference type="ARBA" id="ARBA00005417"/>
    </source>
</evidence>
<dbReference type="Pfam" id="PF00005">
    <property type="entry name" value="ABC_tran"/>
    <property type="match status" value="1"/>
</dbReference>
<feature type="transmembrane region" description="Helical" evidence="10">
    <location>
        <begin position="166"/>
        <end position="185"/>
    </location>
</feature>
<dbReference type="PROSITE" id="PS50893">
    <property type="entry name" value="ABC_TRANSPORTER_2"/>
    <property type="match status" value="1"/>
</dbReference>
<dbReference type="PROSITE" id="PS50929">
    <property type="entry name" value="ABC_TM1F"/>
    <property type="match status" value="1"/>
</dbReference>
<sequence length="576" mass="63470">MNKQQQPSAVKTFLQLLKSLNWPVGIMMIALTLTLIQTAASLVVPLVTKDLVNALTTTVFNWKITALLAVVFIAQAIAGGVSFYLLTFIGERIVADLREKLWHKVLRLPVTYYDENETGETMSRITQDTSTLNDLITQHLVNVVSGVLSILGAVALLFYIDWKMTLILLVSVPVAFIIIIPLGRIMHKIASARQKEMASFSGLLGRILADIRLVKAYRAEPLEDARGDKAIKNLFNFGLKEARIQAIISPMMTLIMMGVLVVILGYGGSQVANGNLTAGDLVAIIFYLFQIIMPFAQMAMFFTAFQKAMGATERIQEILHMPAERKDGLAQVADGEISFRDVSFHYTADKPILQDVTFTAGRGEVTAFVGPSGGGKTTIFSLVERFYDATAGQITMDNHAIDDIALAHWRGKIGYVSQESPLISGTILHNITYGFKEQPPMEAVIQAAKYANAMQFIQDLEQGFDTEVGERGMKLSGGQRQRIAIARALLHNPQILLLDEATSNLDSGSEIYVQEALHHLMQGRTTLVIAHRLATILHADQIIFIEKGRITGRGTHEELLKTHALYREFSAGQGLA</sequence>
<evidence type="ECO:0000259" key="12">
    <source>
        <dbReference type="PROSITE" id="PS50929"/>
    </source>
</evidence>
<dbReference type="AlphaFoldDB" id="A0A078MCM5"/>
<dbReference type="GO" id="GO:0016887">
    <property type="term" value="F:ATP hydrolysis activity"/>
    <property type="evidence" value="ECO:0007669"/>
    <property type="project" value="InterPro"/>
</dbReference>
<feature type="transmembrane region" description="Helical" evidence="10">
    <location>
        <begin position="281"/>
        <end position="305"/>
    </location>
</feature>
<evidence type="ECO:0000256" key="7">
    <source>
        <dbReference type="ARBA" id="ARBA00022840"/>
    </source>
</evidence>
<evidence type="ECO:0000256" key="3">
    <source>
        <dbReference type="ARBA" id="ARBA00022448"/>
    </source>
</evidence>
<name>A0A078MCM5_9BACL</name>
<evidence type="ECO:0000256" key="4">
    <source>
        <dbReference type="ARBA" id="ARBA00022475"/>
    </source>
</evidence>
<keyword evidence="4" id="KW-1003">Cell membrane</keyword>
<keyword evidence="5 10" id="KW-0812">Transmembrane</keyword>
<evidence type="ECO:0000256" key="5">
    <source>
        <dbReference type="ARBA" id="ARBA00022692"/>
    </source>
</evidence>
<evidence type="ECO:0000259" key="11">
    <source>
        <dbReference type="PROSITE" id="PS50893"/>
    </source>
</evidence>
<gene>
    <name evidence="13" type="primary">bmrA</name>
    <name evidence="13" type="ORF">BN1050_01751</name>
</gene>
<feature type="transmembrane region" description="Helical" evidence="10">
    <location>
        <begin position="247"/>
        <end position="269"/>
    </location>
</feature>
<feature type="domain" description="ABC transmembrane type-1" evidence="12">
    <location>
        <begin position="29"/>
        <end position="307"/>
    </location>
</feature>
<feature type="transmembrane region" description="Helical" evidence="10">
    <location>
        <begin position="140"/>
        <end position="160"/>
    </location>
</feature>
<dbReference type="InterPro" id="IPR027417">
    <property type="entry name" value="P-loop_NTPase"/>
</dbReference>
<dbReference type="InterPro" id="IPR039421">
    <property type="entry name" value="Type_1_exporter"/>
</dbReference>
<dbReference type="InterPro" id="IPR017871">
    <property type="entry name" value="ABC_transporter-like_CS"/>
</dbReference>
<feature type="domain" description="ABC transporter" evidence="11">
    <location>
        <begin position="337"/>
        <end position="572"/>
    </location>
</feature>
<feature type="transmembrane region" description="Helical" evidence="10">
    <location>
        <begin position="64"/>
        <end position="90"/>
    </location>
</feature>
<keyword evidence="3" id="KW-0813">Transport</keyword>
<dbReference type="PROSITE" id="PS00211">
    <property type="entry name" value="ABC_TRANSPORTER_1"/>
    <property type="match status" value="1"/>
</dbReference>
<dbReference type="InterPro" id="IPR003439">
    <property type="entry name" value="ABC_transporter-like_ATP-bd"/>
</dbReference>
<dbReference type="Gene3D" id="1.20.1560.10">
    <property type="entry name" value="ABC transporter type 1, transmembrane domain"/>
    <property type="match status" value="1"/>
</dbReference>
<keyword evidence="6" id="KW-0547">Nucleotide-binding</keyword>
<dbReference type="SMART" id="SM00382">
    <property type="entry name" value="AAA"/>
    <property type="match status" value="1"/>
</dbReference>
<evidence type="ECO:0000256" key="1">
    <source>
        <dbReference type="ARBA" id="ARBA00004651"/>
    </source>
</evidence>
<dbReference type="SUPFAM" id="SSF90123">
    <property type="entry name" value="ABC transporter transmembrane region"/>
    <property type="match status" value="1"/>
</dbReference>
<dbReference type="Gene3D" id="3.40.50.300">
    <property type="entry name" value="P-loop containing nucleotide triphosphate hydrolases"/>
    <property type="match status" value="1"/>
</dbReference>
<dbReference type="Pfam" id="PF00664">
    <property type="entry name" value="ABC_membrane"/>
    <property type="match status" value="1"/>
</dbReference>
<protein>
    <submittedName>
        <fullName evidence="13">Multidrug resistance ABC transporter ATP-binding/permease protein BmrA</fullName>
    </submittedName>
</protein>
<dbReference type="EMBL" id="LN483075">
    <property type="protein sequence ID" value="CEA03959.1"/>
    <property type="molecule type" value="Genomic_DNA"/>
</dbReference>
<evidence type="ECO:0000256" key="10">
    <source>
        <dbReference type="SAM" id="Phobius"/>
    </source>
</evidence>
<dbReference type="FunFam" id="1.20.1560.10:FF:000011">
    <property type="entry name" value="Multidrug ABC transporter ATP-binding protein"/>
    <property type="match status" value="1"/>
</dbReference>
<organism evidence="13">
    <name type="scientific">Metalysinibacillus saudimassiliensis</name>
    <dbReference type="NCBI Taxonomy" id="1461583"/>
    <lineage>
        <taxon>Bacteria</taxon>
        <taxon>Bacillati</taxon>
        <taxon>Bacillota</taxon>
        <taxon>Bacilli</taxon>
        <taxon>Bacillales</taxon>
        <taxon>Caryophanaceae</taxon>
        <taxon>Metalysinibacillus</taxon>
    </lineage>
</organism>
<dbReference type="InterPro" id="IPR011527">
    <property type="entry name" value="ABC1_TM_dom"/>
</dbReference>
<keyword evidence="7 13" id="KW-0067">ATP-binding</keyword>
<keyword evidence="9 10" id="KW-0472">Membrane</keyword>
<dbReference type="PATRIC" id="fig|1461583.4.peg.1679"/>
<evidence type="ECO:0000256" key="9">
    <source>
        <dbReference type="ARBA" id="ARBA00023136"/>
    </source>
</evidence>
<dbReference type="GO" id="GO:0005524">
    <property type="term" value="F:ATP binding"/>
    <property type="evidence" value="ECO:0007669"/>
    <property type="project" value="UniProtKB-KW"/>
</dbReference>
<comment type="subcellular location">
    <subcellularLocation>
        <location evidence="1">Cell membrane</location>
        <topology evidence="1">Multi-pass membrane protein</topology>
    </subcellularLocation>
</comment>
<accession>A0A078MCM5</accession>
<dbReference type="PANTHER" id="PTHR43394:SF1">
    <property type="entry name" value="ATP-BINDING CASSETTE SUB-FAMILY B MEMBER 10, MITOCHONDRIAL"/>
    <property type="match status" value="1"/>
</dbReference>
<dbReference type="FunFam" id="3.40.50.300:FF:000218">
    <property type="entry name" value="Multidrug ABC transporter ATP-binding protein"/>
    <property type="match status" value="1"/>
</dbReference>
<evidence type="ECO:0000313" key="13">
    <source>
        <dbReference type="EMBL" id="CEA03959.1"/>
    </source>
</evidence>
<comment type="similarity">
    <text evidence="2">Belongs to the ABC transporter superfamily.</text>
</comment>
<keyword evidence="8 10" id="KW-1133">Transmembrane helix</keyword>